<feature type="compositionally biased region" description="Basic residues" evidence="1">
    <location>
        <begin position="332"/>
        <end position="345"/>
    </location>
</feature>
<feature type="compositionally biased region" description="Basic and acidic residues" evidence="1">
    <location>
        <begin position="346"/>
        <end position="365"/>
    </location>
</feature>
<evidence type="ECO:0000259" key="4">
    <source>
        <dbReference type="SMART" id="SM00892"/>
    </source>
</evidence>
<evidence type="ECO:0000313" key="5">
    <source>
        <dbReference type="EMBL" id="RVE60829.1"/>
    </source>
</evidence>
<accession>A0A437CDF1</accession>
<dbReference type="PANTHER" id="PTHR21472">
    <property type="entry name" value="ENDONUCLEASE DOMAIN-CONTAINING 1 PROTEIN ENDOD1"/>
    <property type="match status" value="1"/>
</dbReference>
<dbReference type="Gene3D" id="3.40.570.10">
    <property type="entry name" value="Extracellular Endonuclease, subunit A"/>
    <property type="match status" value="1"/>
</dbReference>
<dbReference type="InterPro" id="IPR044929">
    <property type="entry name" value="DNA/RNA_non-sp_Endonuclease_sf"/>
</dbReference>
<feature type="region of interest" description="Disordered" evidence="1">
    <location>
        <begin position="324"/>
        <end position="397"/>
    </location>
</feature>
<protein>
    <recommendedName>
        <fullName evidence="7">DNA/RNA non-specific endonuclease domain-containing protein</fullName>
    </recommendedName>
</protein>
<feature type="domain" description="DNA/RNA non-specific endonuclease/pyrophosphatase/phosphodiesterase" evidence="4">
    <location>
        <begin position="75"/>
        <end position="285"/>
    </location>
</feature>
<dbReference type="OrthoDB" id="69221at2759"/>
<gene>
    <name evidence="5" type="ORF">OJAV_G00184250</name>
</gene>
<reference evidence="5 6" key="1">
    <citation type="submission" date="2018-11" db="EMBL/GenBank/DDBJ databases">
        <authorList>
            <person name="Lopez-Roques C."/>
            <person name="Donnadieu C."/>
            <person name="Bouchez O."/>
            <person name="Klopp C."/>
            <person name="Cabau C."/>
            <person name="Zahm M."/>
        </authorList>
    </citation>
    <scope>NUCLEOTIDE SEQUENCE [LARGE SCALE GENOMIC DNA]</scope>
    <source>
        <strain evidence="5">RS831</strain>
        <tissue evidence="5">Whole body</tissue>
    </source>
</reference>
<proteinExistence type="predicted"/>
<dbReference type="InterPro" id="IPR020821">
    <property type="entry name" value="ENPP1-3/EXOG-like_nuc-like"/>
</dbReference>
<dbReference type="EMBL" id="CM012454">
    <property type="protein sequence ID" value="RVE60829.1"/>
    <property type="molecule type" value="Genomic_DNA"/>
</dbReference>
<dbReference type="SMART" id="SM00477">
    <property type="entry name" value="NUC"/>
    <property type="match status" value="1"/>
</dbReference>
<dbReference type="InterPro" id="IPR044925">
    <property type="entry name" value="His-Me_finger_sf"/>
</dbReference>
<evidence type="ECO:0000313" key="6">
    <source>
        <dbReference type="Proteomes" id="UP000283210"/>
    </source>
</evidence>
<dbReference type="Proteomes" id="UP000283210">
    <property type="component" value="Chromosome 18"/>
</dbReference>
<dbReference type="OMA" id="PSHMWMA"/>
<dbReference type="AlphaFoldDB" id="A0A437CDF1"/>
<reference evidence="5 6" key="2">
    <citation type="submission" date="2019-01" db="EMBL/GenBank/DDBJ databases">
        <title>A chromosome length genome reference of the Java medaka (oryzias javanicus).</title>
        <authorList>
            <person name="Herpin A."/>
            <person name="Takehana Y."/>
            <person name="Naruse K."/>
            <person name="Ansai S."/>
            <person name="Kawaguchi M."/>
        </authorList>
    </citation>
    <scope>NUCLEOTIDE SEQUENCE [LARGE SCALE GENOMIC DNA]</scope>
    <source>
        <strain evidence="5">RS831</strain>
        <tissue evidence="5">Whole body</tissue>
    </source>
</reference>
<dbReference type="GO" id="GO:0003676">
    <property type="term" value="F:nucleic acid binding"/>
    <property type="evidence" value="ECO:0007669"/>
    <property type="project" value="InterPro"/>
</dbReference>
<dbReference type="SMART" id="SM00892">
    <property type="entry name" value="Endonuclease_NS"/>
    <property type="match status" value="1"/>
</dbReference>
<dbReference type="PANTHER" id="PTHR21472:SF15">
    <property type="entry name" value="ENDONUCLEASE DOMAIN-CONTAINING 1 PROTEIN-RELATED"/>
    <property type="match status" value="1"/>
</dbReference>
<dbReference type="GO" id="GO:0016787">
    <property type="term" value="F:hydrolase activity"/>
    <property type="evidence" value="ECO:0007669"/>
    <property type="project" value="InterPro"/>
</dbReference>
<sequence length="397" mass="45926">MMSLFQGSSQTRSAFLFLFFLFSSFKPAQTEVVRSISDCADFLLNQSPPEIPNILKDEAIQDQNRYKPICQTYQNTRTFLTLYDTEEKIPVFSAIKFVQEREPGGRSKNQKWMIEPQLENESADKNMKNYNEQQGTYNHQASNSDYTNSGYSRGHVCPRSYASTQMAKTSTFTLTNVVPQVISFNSGSWEKMETCVKCFMEKFCKNNNGAIEGYVVAGAKPGDKKLNDRVNIPSMMWSAFCCYSSDKKAWLASAHWGYNIKEENKNVAKKKKKDKYLQTKTLNELYEKLGTVKEHFDVFPGTKCPLGTTVTEFYPDLDESCTCPPGAQRNTNKNRKNNNNKKKNRENKNIETKNKNKENKNWKKENKNRKKENKNKNKENKNRNKNKKRENKKKRAG</sequence>
<name>A0A437CDF1_ORYJA</name>
<evidence type="ECO:0008006" key="7">
    <source>
        <dbReference type="Google" id="ProtNLM"/>
    </source>
</evidence>
<feature type="signal peptide" evidence="2">
    <location>
        <begin position="1"/>
        <end position="30"/>
    </location>
</feature>
<keyword evidence="2" id="KW-0732">Signal</keyword>
<feature type="domain" description="ENPP1-3/EXOG-like endonuclease/phosphodiesterase" evidence="3">
    <location>
        <begin position="76"/>
        <end position="275"/>
    </location>
</feature>
<organism evidence="5 6">
    <name type="scientific">Oryzias javanicus</name>
    <name type="common">Javanese ricefish</name>
    <name type="synonym">Aplocheilus javanicus</name>
    <dbReference type="NCBI Taxonomy" id="123683"/>
    <lineage>
        <taxon>Eukaryota</taxon>
        <taxon>Metazoa</taxon>
        <taxon>Chordata</taxon>
        <taxon>Craniata</taxon>
        <taxon>Vertebrata</taxon>
        <taxon>Euteleostomi</taxon>
        <taxon>Actinopterygii</taxon>
        <taxon>Neopterygii</taxon>
        <taxon>Teleostei</taxon>
        <taxon>Neoteleostei</taxon>
        <taxon>Acanthomorphata</taxon>
        <taxon>Ovalentaria</taxon>
        <taxon>Atherinomorphae</taxon>
        <taxon>Beloniformes</taxon>
        <taxon>Adrianichthyidae</taxon>
        <taxon>Oryziinae</taxon>
        <taxon>Oryzias</taxon>
    </lineage>
</organism>
<keyword evidence="6" id="KW-1185">Reference proteome</keyword>
<dbReference type="InterPro" id="IPR039015">
    <property type="entry name" value="ENDOD1"/>
</dbReference>
<dbReference type="SUPFAM" id="SSF54060">
    <property type="entry name" value="His-Me finger endonucleases"/>
    <property type="match status" value="1"/>
</dbReference>
<evidence type="ECO:0000259" key="3">
    <source>
        <dbReference type="SMART" id="SM00477"/>
    </source>
</evidence>
<dbReference type="Pfam" id="PF01223">
    <property type="entry name" value="Endonuclease_NS"/>
    <property type="match status" value="1"/>
</dbReference>
<feature type="chain" id="PRO_5019519260" description="DNA/RNA non-specific endonuclease domain-containing protein" evidence="2">
    <location>
        <begin position="31"/>
        <end position="397"/>
    </location>
</feature>
<evidence type="ECO:0000256" key="2">
    <source>
        <dbReference type="SAM" id="SignalP"/>
    </source>
</evidence>
<evidence type="ECO:0000256" key="1">
    <source>
        <dbReference type="SAM" id="MobiDB-lite"/>
    </source>
</evidence>
<dbReference type="InterPro" id="IPR001604">
    <property type="entry name" value="Endo_G_ENPP1-like_dom"/>
</dbReference>
<dbReference type="GO" id="GO:0046872">
    <property type="term" value="F:metal ion binding"/>
    <property type="evidence" value="ECO:0007669"/>
    <property type="project" value="InterPro"/>
</dbReference>
<feature type="compositionally biased region" description="Basic residues" evidence="1">
    <location>
        <begin position="383"/>
        <end position="397"/>
    </location>
</feature>